<dbReference type="Gene3D" id="1.10.10.690">
    <property type="entry name" value="YidB-like"/>
    <property type="match status" value="1"/>
</dbReference>
<name>A0ABQ4QG89_9HYPH</name>
<keyword evidence="2" id="KW-1185">Reference proteome</keyword>
<reference evidence="1 2" key="1">
    <citation type="journal article" date="2021" name="Front. Microbiol.">
        <title>Comprehensive Comparative Genomics and Phenotyping of Methylobacterium Species.</title>
        <authorList>
            <person name="Alessa O."/>
            <person name="Ogura Y."/>
            <person name="Fujitani Y."/>
            <person name="Takami H."/>
            <person name="Hayashi T."/>
            <person name="Sahin N."/>
            <person name="Tani A."/>
        </authorList>
    </citation>
    <scope>NUCLEOTIDE SEQUENCE [LARGE SCALE GENOMIC DNA]</scope>
    <source>
        <strain evidence="1 2">DSM 23679</strain>
    </source>
</reference>
<dbReference type="Proteomes" id="UP001055117">
    <property type="component" value="Unassembled WGS sequence"/>
</dbReference>
<dbReference type="RefSeq" id="WP_147828681.1">
    <property type="nucleotide sequence ID" value="NZ_BPQG01000022.1"/>
</dbReference>
<dbReference type="InterPro" id="IPR027405">
    <property type="entry name" value="YidB-like"/>
</dbReference>
<dbReference type="InterPro" id="IPR045372">
    <property type="entry name" value="YidB"/>
</dbReference>
<evidence type="ECO:0000313" key="2">
    <source>
        <dbReference type="Proteomes" id="UP001055117"/>
    </source>
</evidence>
<dbReference type="Pfam" id="PF20159">
    <property type="entry name" value="YidB"/>
    <property type="match status" value="1"/>
</dbReference>
<sequence>MSLFDTLKNALDGSLGQAAIEALPSIIERVLPGGLQGLLSQLQNSGYAAQVNSWLGRGANEPITAEDLRKVMDNEQVRRIADKLGIPTDQVLAVLAKVLPAAVDHHSPNGTLQTPSS</sequence>
<dbReference type="EMBL" id="BPQG01000022">
    <property type="protein sequence ID" value="GJD43759.1"/>
    <property type="molecule type" value="Genomic_DNA"/>
</dbReference>
<organism evidence="1 2">
    <name type="scientific">Methylobacterium cerastii</name>
    <dbReference type="NCBI Taxonomy" id="932741"/>
    <lineage>
        <taxon>Bacteria</taxon>
        <taxon>Pseudomonadati</taxon>
        <taxon>Pseudomonadota</taxon>
        <taxon>Alphaproteobacteria</taxon>
        <taxon>Hyphomicrobiales</taxon>
        <taxon>Methylobacteriaceae</taxon>
        <taxon>Methylobacterium</taxon>
    </lineage>
</organism>
<proteinExistence type="predicted"/>
<comment type="caution">
    <text evidence="1">The sequence shown here is derived from an EMBL/GenBank/DDBJ whole genome shotgun (WGS) entry which is preliminary data.</text>
</comment>
<gene>
    <name evidence="1" type="ORF">AFCDBAGC_1613</name>
</gene>
<dbReference type="SUPFAM" id="SSF140804">
    <property type="entry name" value="YidB-like"/>
    <property type="match status" value="1"/>
</dbReference>
<evidence type="ECO:0008006" key="3">
    <source>
        <dbReference type="Google" id="ProtNLM"/>
    </source>
</evidence>
<evidence type="ECO:0000313" key="1">
    <source>
        <dbReference type="EMBL" id="GJD43759.1"/>
    </source>
</evidence>
<protein>
    <recommendedName>
        <fullName evidence="3">DUF937 domain-containing protein</fullName>
    </recommendedName>
</protein>
<accession>A0ABQ4QG89</accession>